<keyword evidence="2" id="KW-1185">Reference proteome</keyword>
<organism evidence="1 2">
    <name type="scientific">Luteococcus sanguinis</name>
    <dbReference type="NCBI Taxonomy" id="174038"/>
    <lineage>
        <taxon>Bacteria</taxon>
        <taxon>Bacillati</taxon>
        <taxon>Actinomycetota</taxon>
        <taxon>Actinomycetes</taxon>
        <taxon>Propionibacteriales</taxon>
        <taxon>Propionibacteriaceae</taxon>
        <taxon>Luteococcus</taxon>
    </lineage>
</organism>
<evidence type="ECO:0000313" key="2">
    <source>
        <dbReference type="Proteomes" id="UP001596266"/>
    </source>
</evidence>
<proteinExistence type="predicted"/>
<name>A0ABW1X0X3_9ACTN</name>
<evidence type="ECO:0000313" key="1">
    <source>
        <dbReference type="EMBL" id="MFC6395516.1"/>
    </source>
</evidence>
<dbReference type="Proteomes" id="UP001596266">
    <property type="component" value="Unassembled WGS sequence"/>
</dbReference>
<gene>
    <name evidence="1" type="ORF">ACFP57_00695</name>
</gene>
<protein>
    <submittedName>
        <fullName evidence="1">Uncharacterized protein</fullName>
    </submittedName>
</protein>
<dbReference type="EMBL" id="JBHSUA010000003">
    <property type="protein sequence ID" value="MFC6395516.1"/>
    <property type="molecule type" value="Genomic_DNA"/>
</dbReference>
<accession>A0ABW1X0X3</accession>
<reference evidence="2" key="1">
    <citation type="journal article" date="2019" name="Int. J. Syst. Evol. Microbiol.">
        <title>The Global Catalogue of Microorganisms (GCM) 10K type strain sequencing project: providing services to taxonomists for standard genome sequencing and annotation.</title>
        <authorList>
            <consortium name="The Broad Institute Genomics Platform"/>
            <consortium name="The Broad Institute Genome Sequencing Center for Infectious Disease"/>
            <person name="Wu L."/>
            <person name="Ma J."/>
        </authorList>
    </citation>
    <scope>NUCLEOTIDE SEQUENCE [LARGE SCALE GENOMIC DNA]</scope>
    <source>
        <strain evidence="2">CGMCC 1.15277</strain>
    </source>
</reference>
<dbReference type="RefSeq" id="WP_343885464.1">
    <property type="nucleotide sequence ID" value="NZ_BAAAKI010000006.1"/>
</dbReference>
<sequence>MTRPDWVSASVTARGSGGPVEVLSERSVSRRVFVFPDGRVEEEAAAGPVQFESPATSTSAAQWRRVDTSLVADGSRVRPAAVPGEVSLSGGGSEPVVSMTGADGVGAEVGLDGVVLPEPVLDGSTATYRDVVPGVDVRVEARPAGFELVWSVTSARGAEALVSRYGSKGEVVLPTTLMVTGADATATDGGVALVDGSKKTRSKLHAPLVWDAAGAKVQGHGTPKAAKFRLGTRSQVPGVGKGKNKSRGSLQVVTDAAWLTDPARVFPVTIDPTYAQVTGSAVFDTFVGIYMGAYARQRRWREAGSTFAWGVLPGRVGGRVMERVYRYGGGHYARRGGKYAATWRHRRRAGSYIPRSVRWGMNVHIGMYTGAAYVSTHRYSAW</sequence>
<comment type="caution">
    <text evidence="1">The sequence shown here is derived from an EMBL/GenBank/DDBJ whole genome shotgun (WGS) entry which is preliminary data.</text>
</comment>